<dbReference type="EMBL" id="CP011770">
    <property type="protein sequence ID" value="AKM10415.1"/>
    <property type="molecule type" value="Genomic_DNA"/>
</dbReference>
<dbReference type="PATRIC" id="fig|1348774.3.peg.2378"/>
<proteinExistence type="predicted"/>
<protein>
    <submittedName>
        <fullName evidence="1">Uncharacterized protein</fullName>
    </submittedName>
</protein>
<accession>A0A0G3XFU7</accession>
<name>A0A0G3XFU7_9SPHN</name>
<dbReference type="KEGG" id="cna:AB433_11290"/>
<dbReference type="RefSeq" id="WP_047821073.1">
    <property type="nucleotide sequence ID" value="NZ_CP011770.1"/>
</dbReference>
<organism evidence="1 2">
    <name type="scientific">Croceicoccus naphthovorans</name>
    <dbReference type="NCBI Taxonomy" id="1348774"/>
    <lineage>
        <taxon>Bacteria</taxon>
        <taxon>Pseudomonadati</taxon>
        <taxon>Pseudomonadota</taxon>
        <taxon>Alphaproteobacteria</taxon>
        <taxon>Sphingomonadales</taxon>
        <taxon>Erythrobacteraceae</taxon>
        <taxon>Croceicoccus</taxon>
    </lineage>
</organism>
<gene>
    <name evidence="1" type="ORF">AB433_11290</name>
</gene>
<reference evidence="1 2" key="1">
    <citation type="submission" date="2015-06" db="EMBL/GenBank/DDBJ databases">
        <authorList>
            <person name="Zeng Y."/>
            <person name="Huang Y."/>
        </authorList>
    </citation>
    <scope>NUCLEOTIDE SEQUENCE [LARGE SCALE GENOMIC DNA]</scope>
    <source>
        <strain evidence="1 2">PQ-2</strain>
    </source>
</reference>
<dbReference type="AlphaFoldDB" id="A0A0G3XFU7"/>
<evidence type="ECO:0000313" key="2">
    <source>
        <dbReference type="Proteomes" id="UP000035287"/>
    </source>
</evidence>
<keyword evidence="2" id="KW-1185">Reference proteome</keyword>
<evidence type="ECO:0000313" key="1">
    <source>
        <dbReference type="EMBL" id="AKM10415.1"/>
    </source>
</evidence>
<sequence length="105" mass="11100">MKKALIAAAASAAMMIPSVALANHPTGDGPGGMVNQMNPDGFKNMGACQSALSKEINRQRMDADARVGVNDDLTTAEFQAKMLARFSCAMDDDAGVYRVYLTADL</sequence>
<dbReference type="Proteomes" id="UP000035287">
    <property type="component" value="Chromosome"/>
</dbReference>